<dbReference type="GO" id="GO:0008720">
    <property type="term" value="F:D-lactate dehydrogenase (NAD+) activity"/>
    <property type="evidence" value="ECO:0007669"/>
    <property type="project" value="UniProtKB-EC"/>
</dbReference>
<dbReference type="EMBL" id="UGKR01000003">
    <property type="protein sequence ID" value="STS92025.1"/>
    <property type="molecule type" value="Genomic_DNA"/>
</dbReference>
<protein>
    <submittedName>
        <fullName evidence="7">D-lactate dehydrogenase</fullName>
        <ecNumber evidence="7">1.1.1.28</ecNumber>
    </submittedName>
</protein>
<evidence type="ECO:0000256" key="3">
    <source>
        <dbReference type="ARBA" id="ARBA00022827"/>
    </source>
</evidence>
<accession>A0A7H4MNX5</accession>
<dbReference type="NCBIfam" id="NF008387">
    <property type="entry name" value="PRK11183.1"/>
    <property type="match status" value="1"/>
</dbReference>
<dbReference type="Pfam" id="PF09330">
    <property type="entry name" value="Lact-deh-memb"/>
    <property type="match status" value="1"/>
</dbReference>
<evidence type="ECO:0000313" key="7">
    <source>
        <dbReference type="EMBL" id="STS92025.1"/>
    </source>
</evidence>
<evidence type="ECO:0000256" key="5">
    <source>
        <dbReference type="SAM" id="MobiDB-lite"/>
    </source>
</evidence>
<dbReference type="PANTHER" id="PTHR43716">
    <property type="entry name" value="D-2-HYDROXYGLUTARATE DEHYDROGENASE, MITOCHONDRIAL"/>
    <property type="match status" value="1"/>
</dbReference>
<proteinExistence type="predicted"/>
<dbReference type="SUPFAM" id="SSF56176">
    <property type="entry name" value="FAD-binding/transporter-associated domain-like"/>
    <property type="match status" value="1"/>
</dbReference>
<dbReference type="InterPro" id="IPR051264">
    <property type="entry name" value="FAD-oxidored/transferase_4"/>
</dbReference>
<dbReference type="Proteomes" id="UP000254545">
    <property type="component" value="Unassembled WGS sequence"/>
</dbReference>
<dbReference type="InterPro" id="IPR016164">
    <property type="entry name" value="FAD-linked_Oxase-like_C"/>
</dbReference>
<evidence type="ECO:0000256" key="4">
    <source>
        <dbReference type="ARBA" id="ARBA00023002"/>
    </source>
</evidence>
<feature type="domain" description="D-lactate dehydrogenase membrane binding C-terminal" evidence="6">
    <location>
        <begin position="106"/>
        <end position="395"/>
    </location>
</feature>
<gene>
    <name evidence="7" type="primary">dld_2</name>
    <name evidence="7" type="ORF">NCTC9177_05955</name>
</gene>
<dbReference type="AlphaFoldDB" id="A0A7H4MNX5"/>
<dbReference type="SUPFAM" id="SSF55103">
    <property type="entry name" value="FAD-linked oxidases, C-terminal domain"/>
    <property type="match status" value="1"/>
</dbReference>
<dbReference type="InterPro" id="IPR016172">
    <property type="entry name" value="D-lactate_DH_C-sub1"/>
</dbReference>
<sequence length="409" mass="46651">MSLFAQIDADGKLKLVNHLGIDLGSTPEQILSRLDDERISDSDVLHDGRHAHDHDYVTRVRDVDADTPARYNADPDRLFESSGCAGKLAVFAARLDTFPAEKRQQVFYIGTNQPQVLTEIRRHILAEFQHLPVAGEYMHRDIYDIAEKYGKDTFLMIDKLGTDKMPFFFTMKGRTDAMLEKVSLFKPHFTDRFMQKLGHVFPAHLPERMKTWRDKYEHHLLLKMAGDGIEEAQRWLTEYFQQAEGDFFACTPEEGSKAFLHRFAAAGAAIRYQAVHADEVEDILALDIALRRNDTEWFEHLPPEIDSQLVHKLYYGHFMCHVFHQDYIVKKGVDAHALKEQMLALLKARGAQYPAEHNVGHLYEARRACSSSIAQNDPTNSMNPGIGKTSKQKYWGEAAPTPVSPADPQ</sequence>
<dbReference type="GO" id="GO:0050660">
    <property type="term" value="F:flavin adenine dinucleotide binding"/>
    <property type="evidence" value="ECO:0007669"/>
    <property type="project" value="InterPro"/>
</dbReference>
<keyword evidence="3" id="KW-0274">FAD</keyword>
<dbReference type="InterPro" id="IPR015409">
    <property type="entry name" value="Lactate_DH_C"/>
</dbReference>
<reference evidence="7 8" key="1">
    <citation type="submission" date="2018-06" db="EMBL/GenBank/DDBJ databases">
        <authorList>
            <consortium name="Pathogen Informatics"/>
            <person name="Doyle S."/>
        </authorList>
    </citation>
    <scope>NUCLEOTIDE SEQUENCE [LARGE SCALE GENOMIC DNA]</scope>
    <source>
        <strain evidence="7 8">NCTC9177</strain>
    </source>
</reference>
<dbReference type="GO" id="GO:0022904">
    <property type="term" value="P:respiratory electron transport chain"/>
    <property type="evidence" value="ECO:0007669"/>
    <property type="project" value="TreeGrafter"/>
</dbReference>
<evidence type="ECO:0000313" key="8">
    <source>
        <dbReference type="Proteomes" id="UP000254545"/>
    </source>
</evidence>
<keyword evidence="4 7" id="KW-0560">Oxidoreductase</keyword>
<dbReference type="InterPro" id="IPR036318">
    <property type="entry name" value="FAD-bd_PCMH-like_sf"/>
</dbReference>
<evidence type="ECO:0000256" key="2">
    <source>
        <dbReference type="ARBA" id="ARBA00022630"/>
    </source>
</evidence>
<keyword evidence="2" id="KW-0285">Flavoprotein</keyword>
<comment type="caution">
    <text evidence="7">The sequence shown here is derived from an EMBL/GenBank/DDBJ whole genome shotgun (WGS) entry which is preliminary data.</text>
</comment>
<name>A0A7H4MNX5_KLEVA</name>
<feature type="compositionally biased region" description="Polar residues" evidence="5">
    <location>
        <begin position="374"/>
        <end position="383"/>
    </location>
</feature>
<dbReference type="Gene3D" id="3.30.70.610">
    <property type="entry name" value="D-lactate dehydrogenase, cap domain, subdomain 1"/>
    <property type="match status" value="2"/>
</dbReference>
<dbReference type="Gene3D" id="3.30.465.10">
    <property type="match status" value="1"/>
</dbReference>
<feature type="region of interest" description="Disordered" evidence="5">
    <location>
        <begin position="374"/>
        <end position="409"/>
    </location>
</feature>
<dbReference type="Gene3D" id="3.30.1370.20">
    <property type="entry name" value="D-lactate dehydrogenase, cap domain, subdomain 2"/>
    <property type="match status" value="1"/>
</dbReference>
<organism evidence="7 8">
    <name type="scientific">Klebsiella variicola</name>
    <dbReference type="NCBI Taxonomy" id="244366"/>
    <lineage>
        <taxon>Bacteria</taxon>
        <taxon>Pseudomonadati</taxon>
        <taxon>Pseudomonadota</taxon>
        <taxon>Gammaproteobacteria</taxon>
        <taxon>Enterobacterales</taxon>
        <taxon>Enterobacteriaceae</taxon>
        <taxon>Klebsiella/Raoultella group</taxon>
        <taxon>Klebsiella</taxon>
        <taxon>Klebsiella pneumoniae complex</taxon>
    </lineage>
</organism>
<dbReference type="FunFam" id="3.30.1370.20:FF:000001">
    <property type="entry name" value="Quinone-dependent D-lactate dehydrogenase"/>
    <property type="match status" value="1"/>
</dbReference>
<dbReference type="InterPro" id="IPR016169">
    <property type="entry name" value="FAD-bd_PCMH_sub2"/>
</dbReference>
<comment type="cofactor">
    <cofactor evidence="1">
        <name>FAD</name>
        <dbReference type="ChEBI" id="CHEBI:57692"/>
    </cofactor>
</comment>
<evidence type="ECO:0000256" key="1">
    <source>
        <dbReference type="ARBA" id="ARBA00001974"/>
    </source>
</evidence>
<dbReference type="InterPro" id="IPR016173">
    <property type="entry name" value="D-lactate_DH_C-sub2"/>
</dbReference>
<dbReference type="GO" id="GO:0006089">
    <property type="term" value="P:lactate metabolic process"/>
    <property type="evidence" value="ECO:0007669"/>
    <property type="project" value="InterPro"/>
</dbReference>
<dbReference type="GO" id="GO:0055085">
    <property type="term" value="P:transmembrane transport"/>
    <property type="evidence" value="ECO:0007669"/>
    <property type="project" value="InterPro"/>
</dbReference>
<dbReference type="FunFam" id="3.30.70.610:FF:000001">
    <property type="entry name" value="Quinone-dependent D-lactate dehydrogenase"/>
    <property type="match status" value="1"/>
</dbReference>
<evidence type="ECO:0000259" key="6">
    <source>
        <dbReference type="Pfam" id="PF09330"/>
    </source>
</evidence>
<dbReference type="FunFam" id="3.30.70.610:FF:000002">
    <property type="entry name" value="Quinone-dependent D-lactate dehydrogenase"/>
    <property type="match status" value="1"/>
</dbReference>
<dbReference type="EC" id="1.1.1.28" evidence="7"/>
<dbReference type="PANTHER" id="PTHR43716:SF1">
    <property type="entry name" value="D-2-HYDROXYGLUTARATE DEHYDROGENASE, MITOCHONDRIAL"/>
    <property type="match status" value="1"/>
</dbReference>